<keyword evidence="1" id="KW-0217">Developmental protein</keyword>
<dbReference type="PANTHER" id="PTHR23231">
    <property type="entry name" value="GERM CELL-LESS PROTEIN"/>
    <property type="match status" value="1"/>
</dbReference>
<dbReference type="GO" id="GO:0007281">
    <property type="term" value="P:germ cell development"/>
    <property type="evidence" value="ECO:0007669"/>
    <property type="project" value="InterPro"/>
</dbReference>
<reference evidence="4" key="2">
    <citation type="submission" date="2015-02" db="UniProtKB">
        <authorList>
            <consortium name="EnsemblMetazoa"/>
        </authorList>
    </citation>
    <scope>IDENTIFICATION</scope>
</reference>
<dbReference type="Proteomes" id="UP000014500">
    <property type="component" value="Unassembled WGS sequence"/>
</dbReference>
<keyword evidence="5" id="KW-1185">Reference proteome</keyword>
<dbReference type="PhylomeDB" id="T1IXQ7"/>
<dbReference type="Pfam" id="PF00651">
    <property type="entry name" value="BTB"/>
    <property type="match status" value="1"/>
</dbReference>
<dbReference type="eggNOG" id="KOG4682">
    <property type="taxonomic scope" value="Eukaryota"/>
</dbReference>
<organism evidence="4 5">
    <name type="scientific">Strigamia maritima</name>
    <name type="common">European centipede</name>
    <name type="synonym">Geophilus maritimus</name>
    <dbReference type="NCBI Taxonomy" id="126957"/>
    <lineage>
        <taxon>Eukaryota</taxon>
        <taxon>Metazoa</taxon>
        <taxon>Ecdysozoa</taxon>
        <taxon>Arthropoda</taxon>
        <taxon>Myriapoda</taxon>
        <taxon>Chilopoda</taxon>
        <taxon>Pleurostigmophora</taxon>
        <taxon>Geophilomorpha</taxon>
        <taxon>Linotaeniidae</taxon>
        <taxon>Strigamia</taxon>
    </lineage>
</organism>
<dbReference type="CDD" id="cd18495">
    <property type="entry name" value="BACK_GCL"/>
    <property type="match status" value="1"/>
</dbReference>
<dbReference type="Gene3D" id="3.30.710.10">
    <property type="entry name" value="Potassium Channel Kv1.1, Chain A"/>
    <property type="match status" value="1"/>
</dbReference>
<feature type="compositionally biased region" description="Polar residues" evidence="2">
    <location>
        <begin position="482"/>
        <end position="495"/>
    </location>
</feature>
<feature type="compositionally biased region" description="Polar residues" evidence="2">
    <location>
        <begin position="1"/>
        <end position="10"/>
    </location>
</feature>
<accession>T1IXQ7</accession>
<protein>
    <recommendedName>
        <fullName evidence="3">BTB domain-containing protein</fullName>
    </recommendedName>
</protein>
<name>T1IXQ7_STRMM</name>
<evidence type="ECO:0000313" key="5">
    <source>
        <dbReference type="Proteomes" id="UP000014500"/>
    </source>
</evidence>
<proteinExistence type="predicted"/>
<dbReference type="HOGENOM" id="CLU_025961_2_0_1"/>
<dbReference type="PANTHER" id="PTHR23231:SF17">
    <property type="entry name" value="BTB DOMAIN-CONTAINING PROTEIN"/>
    <property type="match status" value="1"/>
</dbReference>
<dbReference type="AlphaFoldDB" id="T1IXQ7"/>
<sequence>MGNLASSISSPVKMLTRKRKHDDINSDSGSDESLDRLLMPKRKKLMTTTHYIYKALYQEGQNSDVTIIALNKEWKLHKVYLCQSHYFASMFSGSWKESDQEVITIEITDENITIKALDLVFGSFYQDEIIIEPLNVVSILAAAVLFQLESLMTQATEIMRETINVQTAVSYYYATSQYGYKDLHKSCFNWLLVNLLGALGDHPKYLREVNQELMIALLNSPDLFVMQTEFATYCILKKWVFLIENENWTGSRDECSDGAHNFFLEHGDVSYLNSTDGKKYEDVFRALRLDHLINHHYDVEILERDKIIPNEWLSNIYRHQWFQMLRIDQGIDKGPTELPEDLFRKSCFRCGRVVLHDGYHLWRWTGFNFGLDLLVTYEKRLFKFKRNHRHDSVSQSSLSPTTKRHIAYRMTVASVDYEQRQTKLMTTTGIKHVLLGKNEEIQVLQLEEEATFPLFISANFMVISPMDKSADEKPTKTKIKTCGSSTQIPSFSHNC</sequence>
<dbReference type="STRING" id="126957.T1IXQ7"/>
<dbReference type="SMART" id="SM00225">
    <property type="entry name" value="BTB"/>
    <property type="match status" value="1"/>
</dbReference>
<reference evidence="5" key="1">
    <citation type="submission" date="2011-05" db="EMBL/GenBank/DDBJ databases">
        <authorList>
            <person name="Richards S.R."/>
            <person name="Qu J."/>
            <person name="Jiang H."/>
            <person name="Jhangiani S.N."/>
            <person name="Agravi P."/>
            <person name="Goodspeed R."/>
            <person name="Gross S."/>
            <person name="Mandapat C."/>
            <person name="Jackson L."/>
            <person name="Mathew T."/>
            <person name="Pu L."/>
            <person name="Thornton R."/>
            <person name="Saada N."/>
            <person name="Wilczek-Boney K.B."/>
            <person name="Lee S."/>
            <person name="Kovar C."/>
            <person name="Wu Y."/>
            <person name="Scherer S.E."/>
            <person name="Worley K.C."/>
            <person name="Muzny D.M."/>
            <person name="Gibbs R."/>
        </authorList>
    </citation>
    <scope>NUCLEOTIDE SEQUENCE</scope>
    <source>
        <strain evidence="5">Brora</strain>
    </source>
</reference>
<dbReference type="InterPro" id="IPR043380">
    <property type="entry name" value="Gcl-like"/>
</dbReference>
<feature type="region of interest" description="Disordered" evidence="2">
    <location>
        <begin position="471"/>
        <end position="495"/>
    </location>
</feature>
<dbReference type="InterPro" id="IPR011333">
    <property type="entry name" value="SKP1/BTB/POZ_sf"/>
</dbReference>
<feature type="domain" description="BTB" evidence="3">
    <location>
        <begin position="63"/>
        <end position="133"/>
    </location>
</feature>
<evidence type="ECO:0000313" key="4">
    <source>
        <dbReference type="EnsemblMetazoa" id="SMAR006000-PA"/>
    </source>
</evidence>
<dbReference type="SUPFAM" id="SSF54695">
    <property type="entry name" value="POZ domain"/>
    <property type="match status" value="1"/>
</dbReference>
<dbReference type="OMA" id="TGFNYGM"/>
<evidence type="ECO:0000259" key="3">
    <source>
        <dbReference type="PROSITE" id="PS50097"/>
    </source>
</evidence>
<feature type="region of interest" description="Disordered" evidence="2">
    <location>
        <begin position="1"/>
        <end position="32"/>
    </location>
</feature>
<evidence type="ECO:0000256" key="2">
    <source>
        <dbReference type="SAM" id="MobiDB-lite"/>
    </source>
</evidence>
<dbReference type="InterPro" id="IPR000210">
    <property type="entry name" value="BTB/POZ_dom"/>
</dbReference>
<dbReference type="PROSITE" id="PS50097">
    <property type="entry name" value="BTB"/>
    <property type="match status" value="1"/>
</dbReference>
<evidence type="ECO:0000256" key="1">
    <source>
        <dbReference type="ARBA" id="ARBA00022473"/>
    </source>
</evidence>
<dbReference type="EnsemblMetazoa" id="SMAR006000-RA">
    <property type="protein sequence ID" value="SMAR006000-PA"/>
    <property type="gene ID" value="SMAR006000"/>
</dbReference>
<dbReference type="CDD" id="cd18305">
    <property type="entry name" value="BTB_POZ_GCL"/>
    <property type="match status" value="1"/>
</dbReference>
<dbReference type="EMBL" id="JH431661">
    <property type="status" value="NOT_ANNOTATED_CDS"/>
    <property type="molecule type" value="Genomic_DNA"/>
</dbReference>